<dbReference type="EMBL" id="WNZW01000001">
    <property type="protein sequence ID" value="MUG43435.1"/>
    <property type="molecule type" value="Genomic_DNA"/>
</dbReference>
<evidence type="ECO:0000313" key="1">
    <source>
        <dbReference type="EMBL" id="MUG43435.1"/>
    </source>
</evidence>
<dbReference type="InterPro" id="IPR019294">
    <property type="entry name" value="Translation_reg_Com"/>
</dbReference>
<dbReference type="NCBIfam" id="TIGR01053">
    <property type="entry name" value="LSD1"/>
    <property type="match status" value="1"/>
</dbReference>
<dbReference type="AlphaFoldDB" id="A0A7X3CL51"/>
<protein>
    <submittedName>
        <fullName evidence="1">Com family DNA-binding transcriptional regulator</fullName>
    </submittedName>
</protein>
<evidence type="ECO:0000313" key="2">
    <source>
        <dbReference type="Proteomes" id="UP000447876"/>
    </source>
</evidence>
<organism evidence="1 2">
    <name type="scientific">Paenibacillus woosongensis</name>
    <dbReference type="NCBI Taxonomy" id="307580"/>
    <lineage>
        <taxon>Bacteria</taxon>
        <taxon>Bacillati</taxon>
        <taxon>Bacillota</taxon>
        <taxon>Bacilli</taxon>
        <taxon>Bacillales</taxon>
        <taxon>Paenibacillaceae</taxon>
        <taxon>Paenibacillus</taxon>
    </lineage>
</organism>
<dbReference type="RefSeq" id="WP_413773724.1">
    <property type="nucleotide sequence ID" value="NZ_WNZW01000001.1"/>
</dbReference>
<keyword evidence="1" id="KW-0238">DNA-binding</keyword>
<proteinExistence type="predicted"/>
<dbReference type="GO" id="GO:0003677">
    <property type="term" value="F:DNA binding"/>
    <property type="evidence" value="ECO:0007669"/>
    <property type="project" value="UniProtKB-KW"/>
</dbReference>
<sequence>MQAKRPFRCSNCGKLLGFIKGFAEIKCPRCQNYNVIDTSKK</sequence>
<name>A0A7X3CL51_9BACL</name>
<gene>
    <name evidence="1" type="ORF">GNP95_00185</name>
</gene>
<reference evidence="1 2" key="1">
    <citation type="submission" date="2019-11" db="EMBL/GenBank/DDBJ databases">
        <title>Draft genome sequences of five Paenibacillus species of dairy origin.</title>
        <authorList>
            <person name="Olajide A.M."/>
            <person name="Chen S."/>
            <person name="Lapointe G."/>
        </authorList>
    </citation>
    <scope>NUCLEOTIDE SEQUENCE [LARGE SCALE GENOMIC DNA]</scope>
    <source>
        <strain evidence="1 2">12CR55</strain>
    </source>
</reference>
<dbReference type="Proteomes" id="UP000447876">
    <property type="component" value="Unassembled WGS sequence"/>
</dbReference>
<comment type="caution">
    <text evidence="1">The sequence shown here is derived from an EMBL/GenBank/DDBJ whole genome shotgun (WGS) entry which is preliminary data.</text>
</comment>
<accession>A0A7X3CL51</accession>
<dbReference type="Pfam" id="PF10122">
    <property type="entry name" value="Zn_ribbon_Com"/>
    <property type="match status" value="1"/>
</dbReference>